<reference evidence="1 2" key="1">
    <citation type="submission" date="2024-02" db="EMBL/GenBank/DDBJ databases">
        <title>A draft genome for the cacao thread blight pathogen Marasmius crinis-equi.</title>
        <authorList>
            <person name="Cohen S.P."/>
            <person name="Baruah I.K."/>
            <person name="Amoako-Attah I."/>
            <person name="Bukari Y."/>
            <person name="Meinhardt L.W."/>
            <person name="Bailey B.A."/>
        </authorList>
    </citation>
    <scope>NUCLEOTIDE SEQUENCE [LARGE SCALE GENOMIC DNA]</scope>
    <source>
        <strain evidence="1 2">GH-76</strain>
    </source>
</reference>
<evidence type="ECO:0000313" key="1">
    <source>
        <dbReference type="EMBL" id="KAL0562743.1"/>
    </source>
</evidence>
<sequence>MSDLSPTIPASFIERFVWKPDSIAIRKNPFNWSFDGDMLSEAQASISCAFRAPNTDISIGKSVTLLSPYHGGNAVIDAVIENIAMQENADVLVLDSLELIAGRAGALGPGGGSLVDAIYSRLPIEQFTD</sequence>
<name>A0ABR3EIQ1_9AGAR</name>
<gene>
    <name evidence="1" type="ORF">V5O48_019336</name>
</gene>
<proteinExistence type="predicted"/>
<accession>A0ABR3EIQ1</accession>
<comment type="caution">
    <text evidence="1">The sequence shown here is derived from an EMBL/GenBank/DDBJ whole genome shotgun (WGS) entry which is preliminary data.</text>
</comment>
<organism evidence="1 2">
    <name type="scientific">Marasmius crinis-equi</name>
    <dbReference type="NCBI Taxonomy" id="585013"/>
    <lineage>
        <taxon>Eukaryota</taxon>
        <taxon>Fungi</taxon>
        <taxon>Dikarya</taxon>
        <taxon>Basidiomycota</taxon>
        <taxon>Agaricomycotina</taxon>
        <taxon>Agaricomycetes</taxon>
        <taxon>Agaricomycetidae</taxon>
        <taxon>Agaricales</taxon>
        <taxon>Marasmiineae</taxon>
        <taxon>Marasmiaceae</taxon>
        <taxon>Marasmius</taxon>
    </lineage>
</organism>
<evidence type="ECO:0000313" key="2">
    <source>
        <dbReference type="Proteomes" id="UP001465976"/>
    </source>
</evidence>
<feature type="non-terminal residue" evidence="1">
    <location>
        <position position="129"/>
    </location>
</feature>
<dbReference type="EMBL" id="JBAHYK010004620">
    <property type="protein sequence ID" value="KAL0562743.1"/>
    <property type="molecule type" value="Genomic_DNA"/>
</dbReference>
<dbReference type="Proteomes" id="UP001465976">
    <property type="component" value="Unassembled WGS sequence"/>
</dbReference>
<protein>
    <submittedName>
        <fullName evidence="1">Uncharacterized protein</fullName>
    </submittedName>
</protein>
<keyword evidence="2" id="KW-1185">Reference proteome</keyword>